<organism evidence="4 5">
    <name type="scientific">Haemonchus contortus</name>
    <name type="common">Barber pole worm</name>
    <dbReference type="NCBI Taxonomy" id="6289"/>
    <lineage>
        <taxon>Eukaryota</taxon>
        <taxon>Metazoa</taxon>
        <taxon>Ecdysozoa</taxon>
        <taxon>Nematoda</taxon>
        <taxon>Chromadorea</taxon>
        <taxon>Rhabditida</taxon>
        <taxon>Rhabditina</taxon>
        <taxon>Rhabditomorpha</taxon>
        <taxon>Strongyloidea</taxon>
        <taxon>Trichostrongylidae</taxon>
        <taxon>Haemonchus</taxon>
    </lineage>
</organism>
<dbReference type="OMA" id="ELINMTY"/>
<accession>A0A7I4Y9A8</accession>
<dbReference type="WBParaSite" id="HCON_00069290-00001">
    <property type="protein sequence ID" value="HCON_00069290-00001"/>
    <property type="gene ID" value="HCON_00069290"/>
</dbReference>
<proteinExistence type="inferred from homology"/>
<dbReference type="PANTHER" id="PTHR12176:SF59">
    <property type="entry name" value="METHYLTRANSFERASE DOMAIN-CONTAINING PROTEIN-RELATED"/>
    <property type="match status" value="1"/>
</dbReference>
<dbReference type="PANTHER" id="PTHR12176">
    <property type="entry name" value="SAM-DEPENDENT METHYLTRANSFERASE SUPERFAMILY PROTEIN"/>
    <property type="match status" value="1"/>
</dbReference>
<dbReference type="GO" id="GO:0032259">
    <property type="term" value="P:methylation"/>
    <property type="evidence" value="ECO:0007669"/>
    <property type="project" value="UniProtKB-KW"/>
</dbReference>
<dbReference type="InterPro" id="IPR051419">
    <property type="entry name" value="Lys/N-term_MeTrsfase_sf"/>
</dbReference>
<name>A0A7I4Y9A8_HAECO</name>
<dbReference type="Pfam" id="PF01564">
    <property type="entry name" value="Spermine_synth"/>
    <property type="match status" value="1"/>
</dbReference>
<dbReference type="GO" id="GO:0008168">
    <property type="term" value="F:methyltransferase activity"/>
    <property type="evidence" value="ECO:0007669"/>
    <property type="project" value="UniProtKB-KW"/>
</dbReference>
<evidence type="ECO:0000313" key="5">
    <source>
        <dbReference type="WBParaSite" id="HCON_00069290-00001"/>
    </source>
</evidence>
<dbReference type="InterPro" id="IPR029063">
    <property type="entry name" value="SAM-dependent_MTases_sf"/>
</dbReference>
<reference evidence="5" key="1">
    <citation type="submission" date="2020-12" db="UniProtKB">
        <authorList>
            <consortium name="WormBaseParasite"/>
        </authorList>
    </citation>
    <scope>IDENTIFICATION</scope>
    <source>
        <strain evidence="5">MHco3</strain>
    </source>
</reference>
<evidence type="ECO:0000256" key="2">
    <source>
        <dbReference type="ARBA" id="ARBA00022603"/>
    </source>
</evidence>
<protein>
    <submittedName>
        <fullName evidence="5">Methyltransferase-like protein 13</fullName>
    </submittedName>
</protein>
<dbReference type="SUPFAM" id="SSF53335">
    <property type="entry name" value="S-adenosyl-L-methionine-dependent methyltransferases"/>
    <property type="match status" value="1"/>
</dbReference>
<dbReference type="OrthoDB" id="2016285at2759"/>
<keyword evidence="2" id="KW-0489">Methyltransferase</keyword>
<keyword evidence="3" id="KW-0808">Transferase</keyword>
<sequence>MKVQLKPGKICIGVSSGIMAIYWCTVLFKTVKHEYRNKSMSMSEAEFFELINMTYGEKRILEHIELLDGSYVNVCDVIRSKRGRVYVFRLAELTVGTHTTVLLETPEEFSQDHIDTVKWKIDKTYIAANSYMQSMIGSMIQIRGAVPLTRETHATILCIGLGGGAINSMLHHFFPQMDITVVEYDEQMLSMAKKWFGLELNERHQVKVDDGMKFVAKEAERGSSYDIIFLDACSGGVLYTDTLCPVSGFLDKTILEDIARLVGPHGILIINALSMKLLGDELEKFLMSKLLETFEFCTAQRPSASMNQVISCSQRHHDGQDIKISDFMNVTVL</sequence>
<dbReference type="Gene3D" id="3.40.50.150">
    <property type="entry name" value="Vaccinia Virus protein VP39"/>
    <property type="match status" value="1"/>
</dbReference>
<comment type="similarity">
    <text evidence="1">Belongs to the methyltransferase superfamily.</text>
</comment>
<dbReference type="CDD" id="cd02440">
    <property type="entry name" value="AdoMet_MTases"/>
    <property type="match status" value="1"/>
</dbReference>
<keyword evidence="4" id="KW-1185">Reference proteome</keyword>
<dbReference type="Proteomes" id="UP000025227">
    <property type="component" value="Unplaced"/>
</dbReference>
<evidence type="ECO:0000313" key="4">
    <source>
        <dbReference type="Proteomes" id="UP000025227"/>
    </source>
</evidence>
<dbReference type="AlphaFoldDB" id="A0A7I4Y9A8"/>
<evidence type="ECO:0000256" key="3">
    <source>
        <dbReference type="ARBA" id="ARBA00022679"/>
    </source>
</evidence>
<evidence type="ECO:0000256" key="1">
    <source>
        <dbReference type="ARBA" id="ARBA00008361"/>
    </source>
</evidence>